<dbReference type="STRING" id="1806994.A0A507C8Y0"/>
<feature type="compositionally biased region" description="Basic residues" evidence="5">
    <location>
        <begin position="44"/>
        <end position="53"/>
    </location>
</feature>
<keyword evidence="8" id="KW-1185">Reference proteome</keyword>
<dbReference type="GeneID" id="42003056"/>
<dbReference type="GO" id="GO:0031119">
    <property type="term" value="P:tRNA pseudouridine synthesis"/>
    <property type="evidence" value="ECO:0007669"/>
    <property type="project" value="TreeGrafter"/>
</dbReference>
<evidence type="ECO:0000256" key="5">
    <source>
        <dbReference type="SAM" id="MobiDB-lite"/>
    </source>
</evidence>
<dbReference type="InterPro" id="IPR020097">
    <property type="entry name" value="PsdUridine_synth_TruA_a/b_dom"/>
</dbReference>
<dbReference type="InterPro" id="IPR020095">
    <property type="entry name" value="PsdUridine_synth_TruA_C"/>
</dbReference>
<dbReference type="Proteomes" id="UP000319731">
    <property type="component" value="Unassembled WGS sequence"/>
</dbReference>
<dbReference type="Pfam" id="PF01416">
    <property type="entry name" value="PseudoU_synth_1"/>
    <property type="match status" value="1"/>
</dbReference>
<organism evidence="7 8">
    <name type="scientific">Synchytrium microbalum</name>
    <dbReference type="NCBI Taxonomy" id="1806994"/>
    <lineage>
        <taxon>Eukaryota</taxon>
        <taxon>Fungi</taxon>
        <taxon>Fungi incertae sedis</taxon>
        <taxon>Chytridiomycota</taxon>
        <taxon>Chytridiomycota incertae sedis</taxon>
        <taxon>Chytridiomycetes</taxon>
        <taxon>Synchytriales</taxon>
        <taxon>Synchytriaceae</taxon>
        <taxon>Synchytrium</taxon>
    </lineage>
</organism>
<dbReference type="InterPro" id="IPR001406">
    <property type="entry name" value="PsdUridine_synth_TruA"/>
</dbReference>
<dbReference type="OrthoDB" id="25767at2759"/>
<dbReference type="GO" id="GO:0005737">
    <property type="term" value="C:cytoplasm"/>
    <property type="evidence" value="ECO:0007669"/>
    <property type="project" value="TreeGrafter"/>
</dbReference>
<dbReference type="EC" id="5.4.99.12" evidence="4"/>
<dbReference type="RefSeq" id="XP_031026366.1">
    <property type="nucleotide sequence ID" value="XM_031167759.1"/>
</dbReference>
<comment type="caution">
    <text evidence="7">The sequence shown here is derived from an EMBL/GenBank/DDBJ whole genome shotgun (WGS) entry which is preliminary data.</text>
</comment>
<evidence type="ECO:0000256" key="4">
    <source>
        <dbReference type="RuleBase" id="RU003792"/>
    </source>
</evidence>
<dbReference type="Gene3D" id="3.30.70.580">
    <property type="entry name" value="Pseudouridine synthase I, catalytic domain, N-terminal subdomain"/>
    <property type="match status" value="1"/>
</dbReference>
<dbReference type="GO" id="GO:0005634">
    <property type="term" value="C:nucleus"/>
    <property type="evidence" value="ECO:0007669"/>
    <property type="project" value="TreeGrafter"/>
</dbReference>
<evidence type="ECO:0000259" key="6">
    <source>
        <dbReference type="Pfam" id="PF01416"/>
    </source>
</evidence>
<dbReference type="GO" id="GO:0160147">
    <property type="term" value="F:tRNA pseudouridine(38-40) synthase activity"/>
    <property type="evidence" value="ECO:0007669"/>
    <property type="project" value="UniProtKB-EC"/>
</dbReference>
<keyword evidence="2 4" id="KW-0819">tRNA processing</keyword>
<evidence type="ECO:0000256" key="3">
    <source>
        <dbReference type="ARBA" id="ARBA00023235"/>
    </source>
</evidence>
<dbReference type="InterPro" id="IPR020103">
    <property type="entry name" value="PsdUridine_synth_cat_dom_sf"/>
</dbReference>
<keyword evidence="3 4" id="KW-0413">Isomerase</keyword>
<sequence length="466" mass="52037">MSINTPFPSIYDGWTREQLISRLHDLEHPTSSTPNPTTSTTQHQKTKPSKRPPKQYDFTKTSCRPIALKLAYLGHEYHGFAGSENDTVTTIETHLFHALTTVKLIPDRSACGYSRCGRTDKGVSAFDQVVGLFVRSVYPAGIIDNVVKGGTYRWEDVAKVSYRASKDEEAEENVATDSSIAPPSNPPIENIHELDYPLLLNKLLPPTIRILAWSPVLPTFSARYNCLARAYRYYFTPSPNLDIAAMKTACQDFLGVHDYTNFCKVDPSRHVSHIRYIDHVGIYSVDEIDALASAKNSSSNSDTKPLIFYVKGRAFLWHQVRCMMAILFLIGSHLEPTSIISTLLSTPSESEGRPTYDLAPEHPLVLAECEFPKDMFAWRFSRVSRDVNVGIVKEVWREVVIKGAMVEYLVQCAESCGGGVEEEEVEGGRDVAVASNSRRREYTPVLLLARAASQQSRLAKLDTKAA</sequence>
<evidence type="ECO:0000256" key="2">
    <source>
        <dbReference type="ARBA" id="ARBA00022694"/>
    </source>
</evidence>
<dbReference type="SUPFAM" id="SSF55120">
    <property type="entry name" value="Pseudouridine synthase"/>
    <property type="match status" value="1"/>
</dbReference>
<reference evidence="7 8" key="1">
    <citation type="journal article" date="2019" name="Sci. Rep.">
        <title>Comparative genomics of chytrid fungi reveal insights into the obligate biotrophic and pathogenic lifestyle of Synchytrium endobioticum.</title>
        <authorList>
            <person name="van de Vossenberg B.T.L.H."/>
            <person name="Warris S."/>
            <person name="Nguyen H.D.T."/>
            <person name="van Gent-Pelzer M.P.E."/>
            <person name="Joly D.L."/>
            <person name="van de Geest H.C."/>
            <person name="Bonants P.J.M."/>
            <person name="Smith D.S."/>
            <person name="Levesque C.A."/>
            <person name="van der Lee T.A.J."/>
        </authorList>
    </citation>
    <scope>NUCLEOTIDE SEQUENCE [LARGE SCALE GENOMIC DNA]</scope>
    <source>
        <strain evidence="7 8">JEL517</strain>
    </source>
</reference>
<comment type="similarity">
    <text evidence="1 4">Belongs to the tRNA pseudouridine synthase TruA family.</text>
</comment>
<accession>A0A507C8Y0</accession>
<dbReference type="GO" id="GO:1990481">
    <property type="term" value="P:mRNA pseudouridine synthesis"/>
    <property type="evidence" value="ECO:0007669"/>
    <property type="project" value="TreeGrafter"/>
</dbReference>
<proteinExistence type="inferred from homology"/>
<dbReference type="InterPro" id="IPR020094">
    <property type="entry name" value="TruA/RsuA/RluB/E/F_N"/>
</dbReference>
<evidence type="ECO:0000256" key="1">
    <source>
        <dbReference type="ARBA" id="ARBA00009375"/>
    </source>
</evidence>
<dbReference type="PANTHER" id="PTHR11142">
    <property type="entry name" value="PSEUDOURIDYLATE SYNTHASE"/>
    <property type="match status" value="1"/>
</dbReference>
<dbReference type="HAMAP" id="MF_00171">
    <property type="entry name" value="TruA"/>
    <property type="match status" value="1"/>
</dbReference>
<evidence type="ECO:0000313" key="7">
    <source>
        <dbReference type="EMBL" id="TPX35981.1"/>
    </source>
</evidence>
<feature type="domain" description="Pseudouridine synthase I TruA alpha/beta" evidence="6">
    <location>
        <begin position="249"/>
        <end position="372"/>
    </location>
</feature>
<feature type="region of interest" description="Disordered" evidence="5">
    <location>
        <begin position="26"/>
        <end position="57"/>
    </location>
</feature>
<name>A0A507C8Y0_9FUNG</name>
<protein>
    <recommendedName>
        <fullName evidence="4">tRNA pseudouridine synthase</fullName>
        <ecNumber evidence="4">5.4.99.12</ecNumber>
    </recommendedName>
</protein>
<feature type="compositionally biased region" description="Low complexity" evidence="5">
    <location>
        <begin position="29"/>
        <end position="41"/>
    </location>
</feature>
<dbReference type="GO" id="GO:0003723">
    <property type="term" value="F:RNA binding"/>
    <property type="evidence" value="ECO:0007669"/>
    <property type="project" value="InterPro"/>
</dbReference>
<dbReference type="AlphaFoldDB" id="A0A507C8Y0"/>
<dbReference type="PANTHER" id="PTHR11142:SF5">
    <property type="entry name" value="TRNA PSEUDOURIDINE(38_39) SYNTHASE"/>
    <property type="match status" value="1"/>
</dbReference>
<dbReference type="Gene3D" id="3.30.70.660">
    <property type="entry name" value="Pseudouridine synthase I, catalytic domain, C-terminal subdomain"/>
    <property type="match status" value="1"/>
</dbReference>
<comment type="catalytic activity">
    <reaction evidence="4">
        <text>uridine(38/39/40) in tRNA = pseudouridine(38/39/40) in tRNA</text>
        <dbReference type="Rhea" id="RHEA:22376"/>
        <dbReference type="Rhea" id="RHEA-COMP:10085"/>
        <dbReference type="Rhea" id="RHEA-COMP:10087"/>
        <dbReference type="ChEBI" id="CHEBI:65314"/>
        <dbReference type="ChEBI" id="CHEBI:65315"/>
        <dbReference type="EC" id="5.4.99.12"/>
    </reaction>
</comment>
<gene>
    <name evidence="7" type="ORF">SmJEL517_g01831</name>
</gene>
<dbReference type="EMBL" id="QEAO01000006">
    <property type="protein sequence ID" value="TPX35981.1"/>
    <property type="molecule type" value="Genomic_DNA"/>
</dbReference>
<evidence type="ECO:0000313" key="8">
    <source>
        <dbReference type="Proteomes" id="UP000319731"/>
    </source>
</evidence>